<evidence type="ECO:0000256" key="5">
    <source>
        <dbReference type="ARBA" id="ARBA00022989"/>
    </source>
</evidence>
<evidence type="ECO:0000256" key="3">
    <source>
        <dbReference type="ARBA" id="ARBA00022692"/>
    </source>
</evidence>
<evidence type="ECO:0000256" key="2">
    <source>
        <dbReference type="ARBA" id="ARBA00006780"/>
    </source>
</evidence>
<dbReference type="EMBL" id="KV440975">
    <property type="protein sequence ID" value="OAD76829.1"/>
    <property type="molecule type" value="Genomic_DNA"/>
</dbReference>
<dbReference type="STRING" id="763407.A0A167NXM5"/>
<name>A0A167NXM5_PHYB8</name>
<keyword evidence="6 10" id="KW-0496">Mitochondrion</keyword>
<keyword evidence="7" id="KW-0472">Membrane</keyword>
<dbReference type="OrthoDB" id="5576752at2759"/>
<evidence type="ECO:0000256" key="6">
    <source>
        <dbReference type="ARBA" id="ARBA00023128"/>
    </source>
</evidence>
<keyword evidence="4 10" id="KW-0999">Mitochondrion inner membrane</keyword>
<evidence type="ECO:0000313" key="12">
    <source>
        <dbReference type="Proteomes" id="UP000077315"/>
    </source>
</evidence>
<protein>
    <recommendedName>
        <fullName evidence="10">Cytochrome b mRNA-processing protein 4</fullName>
    </recommendedName>
</protein>
<dbReference type="InterPro" id="IPR012420">
    <property type="entry name" value="Cbp4"/>
</dbReference>
<evidence type="ECO:0000256" key="8">
    <source>
        <dbReference type="ARBA" id="ARBA00023186"/>
    </source>
</evidence>
<evidence type="ECO:0000256" key="7">
    <source>
        <dbReference type="ARBA" id="ARBA00023136"/>
    </source>
</evidence>
<comment type="function">
    <text evidence="9 10">Essential for the assembly of ubiquinol-cytochrome c reductase. It has a direct effect on the correct occurrence of the Rieske protein, core 4, core 5 and apocytochrome b.</text>
</comment>
<sequence>MEKTIKCIVYGGGIIATGYALMKLTVPDEEQMRARLRPELQREYDIARAKSKEKHLALMEHMREASETSRPAWEEKSK</sequence>
<keyword evidence="3" id="KW-0812">Transmembrane</keyword>
<organism evidence="11 12">
    <name type="scientific">Phycomyces blakesleeanus (strain ATCC 8743b / DSM 1359 / FGSC 10004 / NBRC 33097 / NRRL 1555)</name>
    <dbReference type="NCBI Taxonomy" id="763407"/>
    <lineage>
        <taxon>Eukaryota</taxon>
        <taxon>Fungi</taxon>
        <taxon>Fungi incertae sedis</taxon>
        <taxon>Mucoromycota</taxon>
        <taxon>Mucoromycotina</taxon>
        <taxon>Mucoromycetes</taxon>
        <taxon>Mucorales</taxon>
        <taxon>Phycomycetaceae</taxon>
        <taxon>Phycomyces</taxon>
    </lineage>
</organism>
<reference evidence="12" key="1">
    <citation type="submission" date="2015-06" db="EMBL/GenBank/DDBJ databases">
        <title>Expansion of signal transduction pathways in fungi by whole-genome duplication.</title>
        <authorList>
            <consortium name="DOE Joint Genome Institute"/>
            <person name="Corrochano L.M."/>
            <person name="Kuo A."/>
            <person name="Marcet-Houben M."/>
            <person name="Polaino S."/>
            <person name="Salamov A."/>
            <person name="Villalobos J.M."/>
            <person name="Alvarez M.I."/>
            <person name="Avalos J."/>
            <person name="Benito E.P."/>
            <person name="Benoit I."/>
            <person name="Burger G."/>
            <person name="Camino L.P."/>
            <person name="Canovas D."/>
            <person name="Cerda-Olmedo E."/>
            <person name="Cheng J.-F."/>
            <person name="Dominguez A."/>
            <person name="Elias M."/>
            <person name="Eslava A.P."/>
            <person name="Glaser F."/>
            <person name="Grimwood J."/>
            <person name="Gutierrez G."/>
            <person name="Heitman J."/>
            <person name="Henrissat B."/>
            <person name="Iturriaga E.A."/>
            <person name="Lang B.F."/>
            <person name="Lavin J.L."/>
            <person name="Lee S."/>
            <person name="Li W."/>
            <person name="Lindquist E."/>
            <person name="Lopez-Garcia S."/>
            <person name="Luque E.M."/>
            <person name="Marcos A.T."/>
            <person name="Martin J."/>
            <person name="McCluskey K."/>
            <person name="Medina H.R."/>
            <person name="Miralles-Duran A."/>
            <person name="Miyazaki A."/>
            <person name="Munoz-Torres E."/>
            <person name="Oguiza J.A."/>
            <person name="Ohm R."/>
            <person name="Olmedo M."/>
            <person name="Orejas M."/>
            <person name="Ortiz-Castellanos L."/>
            <person name="Pisabarro A.G."/>
            <person name="Rodriguez-Romero J."/>
            <person name="Ruiz-Herrera J."/>
            <person name="Ruiz-Vazquez R."/>
            <person name="Sanz C."/>
            <person name="Schackwitz W."/>
            <person name="Schmutz J."/>
            <person name="Shahriari M."/>
            <person name="Shelest E."/>
            <person name="Silva-Franco F."/>
            <person name="Soanes D."/>
            <person name="Syed K."/>
            <person name="Tagua V.G."/>
            <person name="Talbot N.J."/>
            <person name="Thon M."/>
            <person name="De vries R.P."/>
            <person name="Wiebenga A."/>
            <person name="Yadav J.S."/>
            <person name="Braun E.L."/>
            <person name="Baker S."/>
            <person name="Garre V."/>
            <person name="Horwitz B."/>
            <person name="Torres-Martinez S."/>
            <person name="Idnurm A."/>
            <person name="Herrera-Estrella A."/>
            <person name="Gabaldon T."/>
            <person name="Grigoriev I.V."/>
        </authorList>
    </citation>
    <scope>NUCLEOTIDE SEQUENCE [LARGE SCALE GENOMIC DNA]</scope>
    <source>
        <strain evidence="12">NRRL 1555(-)</strain>
    </source>
</reference>
<evidence type="ECO:0000256" key="9">
    <source>
        <dbReference type="ARBA" id="ARBA00025413"/>
    </source>
</evidence>
<keyword evidence="5" id="KW-1133">Transmembrane helix</keyword>
<comment type="similarity">
    <text evidence="2 10">Belongs to the CBP4 family.</text>
</comment>
<proteinExistence type="inferred from homology"/>
<dbReference type="Proteomes" id="UP000077315">
    <property type="component" value="Unassembled WGS sequence"/>
</dbReference>
<evidence type="ECO:0000256" key="1">
    <source>
        <dbReference type="ARBA" id="ARBA00004167"/>
    </source>
</evidence>
<evidence type="ECO:0000313" key="11">
    <source>
        <dbReference type="EMBL" id="OAD76829.1"/>
    </source>
</evidence>
<keyword evidence="12" id="KW-1185">Reference proteome</keyword>
<dbReference type="PANTHER" id="PTHR28202">
    <property type="entry name" value="ASSEMBLY FACTOR CBP4"/>
    <property type="match status" value="1"/>
</dbReference>
<dbReference type="GeneID" id="28991688"/>
<dbReference type="Pfam" id="PF07960">
    <property type="entry name" value="CBP4"/>
    <property type="match status" value="1"/>
</dbReference>
<evidence type="ECO:0000256" key="4">
    <source>
        <dbReference type="ARBA" id="ARBA00022792"/>
    </source>
</evidence>
<accession>A0A167NXM5</accession>
<dbReference type="AlphaFoldDB" id="A0A167NXM5"/>
<comment type="subcellular location">
    <subcellularLocation>
        <location evidence="1">Membrane</location>
        <topology evidence="1">Single-pass membrane protein</topology>
    </subcellularLocation>
    <subcellularLocation>
        <location evidence="10">Mitochondrion inner membrane</location>
        <topology evidence="10">Single-pass membrane protein</topology>
    </subcellularLocation>
</comment>
<dbReference type="PANTHER" id="PTHR28202:SF1">
    <property type="entry name" value="ASSEMBLY FACTOR CBP4"/>
    <property type="match status" value="1"/>
</dbReference>
<dbReference type="GO" id="GO:0005743">
    <property type="term" value="C:mitochondrial inner membrane"/>
    <property type="evidence" value="ECO:0007669"/>
    <property type="project" value="UniProtKB-SubCell"/>
</dbReference>
<gene>
    <name evidence="11" type="ORF">PHYBLDRAFT_142331</name>
</gene>
<dbReference type="GO" id="GO:0034551">
    <property type="term" value="P:mitochondrial respiratory chain complex III assembly"/>
    <property type="evidence" value="ECO:0007669"/>
    <property type="project" value="TreeGrafter"/>
</dbReference>
<dbReference type="InParanoid" id="A0A167NXM5"/>
<dbReference type="VEuPathDB" id="FungiDB:PHYBLDRAFT_142331"/>
<keyword evidence="8 10" id="KW-0143">Chaperone</keyword>
<dbReference type="RefSeq" id="XP_018294869.1">
    <property type="nucleotide sequence ID" value="XM_018430782.1"/>
</dbReference>
<evidence type="ECO:0000256" key="10">
    <source>
        <dbReference type="RuleBase" id="RU368005"/>
    </source>
</evidence>